<sequence length="108" mass="12033">MVNVQAQFDKAVAIVKALPPDGPVKPSQDEQLAFYAHFKQANEGDCTGTRPGAFDFKGKYKYDAWKKLEGTSKEDAKVKYVELLKSMLEKVNDDSSKKYLAELEAVGQ</sequence>
<dbReference type="GO" id="GO:0006631">
    <property type="term" value="P:fatty acid metabolic process"/>
    <property type="evidence" value="ECO:0007669"/>
    <property type="project" value="TreeGrafter"/>
</dbReference>
<organism evidence="4 5">
    <name type="scientific">Naematelia encephala</name>
    <dbReference type="NCBI Taxonomy" id="71784"/>
    <lineage>
        <taxon>Eukaryota</taxon>
        <taxon>Fungi</taxon>
        <taxon>Dikarya</taxon>
        <taxon>Basidiomycota</taxon>
        <taxon>Agaricomycotina</taxon>
        <taxon>Tremellomycetes</taxon>
        <taxon>Tremellales</taxon>
        <taxon>Naemateliaceae</taxon>
        <taxon>Naematelia</taxon>
    </lineage>
</organism>
<accession>A0A1Y2BHP7</accession>
<gene>
    <name evidence="4" type="ORF">BCR39DRAFT_556702</name>
</gene>
<keyword evidence="5" id="KW-1185">Reference proteome</keyword>
<dbReference type="Proteomes" id="UP000193986">
    <property type="component" value="Unassembled WGS sequence"/>
</dbReference>
<evidence type="ECO:0000259" key="3">
    <source>
        <dbReference type="PROSITE" id="PS51228"/>
    </source>
</evidence>
<dbReference type="PANTHER" id="PTHR23310">
    <property type="entry name" value="ACYL-COA-BINDING PROTEIN, ACBP"/>
    <property type="match status" value="1"/>
</dbReference>
<dbReference type="SUPFAM" id="SSF47027">
    <property type="entry name" value="Acyl-CoA binding protein"/>
    <property type="match status" value="1"/>
</dbReference>
<dbReference type="FunFam" id="1.20.80.10:FF:000010">
    <property type="entry name" value="Acyl-CoA-binding domain-containing protein 5"/>
    <property type="match status" value="1"/>
</dbReference>
<dbReference type="PANTHER" id="PTHR23310:SF62">
    <property type="entry name" value="ACYL-COA BINDING PROTEIN 1, ISOFORM A"/>
    <property type="match status" value="1"/>
</dbReference>
<dbReference type="Pfam" id="PF00887">
    <property type="entry name" value="ACBP"/>
    <property type="match status" value="1"/>
</dbReference>
<dbReference type="InParanoid" id="A0A1Y2BHP7"/>
<feature type="domain" description="ACB" evidence="3">
    <location>
        <begin position="4"/>
        <end position="93"/>
    </location>
</feature>
<reference evidence="4 5" key="1">
    <citation type="submission" date="2016-07" db="EMBL/GenBank/DDBJ databases">
        <title>Pervasive Adenine N6-methylation of Active Genes in Fungi.</title>
        <authorList>
            <consortium name="DOE Joint Genome Institute"/>
            <person name="Mondo S.J."/>
            <person name="Dannebaum R.O."/>
            <person name="Kuo R.C."/>
            <person name="Labutti K."/>
            <person name="Haridas S."/>
            <person name="Kuo A."/>
            <person name="Salamov A."/>
            <person name="Ahrendt S.R."/>
            <person name="Lipzen A."/>
            <person name="Sullivan W."/>
            <person name="Andreopoulos W.B."/>
            <person name="Clum A."/>
            <person name="Lindquist E."/>
            <person name="Daum C."/>
            <person name="Ramamoorthy G.K."/>
            <person name="Gryganskyi A."/>
            <person name="Culley D."/>
            <person name="Magnuson J.K."/>
            <person name="James T.Y."/>
            <person name="O'Malley M.A."/>
            <person name="Stajich J.E."/>
            <person name="Spatafora J.W."/>
            <person name="Visel A."/>
            <person name="Grigoriev I.V."/>
        </authorList>
    </citation>
    <scope>NUCLEOTIDE SEQUENCE [LARGE SCALE GENOMIC DNA]</scope>
    <source>
        <strain evidence="4 5">68-887.2</strain>
    </source>
</reference>
<comment type="similarity">
    <text evidence="1">Belongs to the ACBP family.</text>
</comment>
<dbReference type="InterPro" id="IPR000582">
    <property type="entry name" value="Acyl-CoA-binding_protein"/>
</dbReference>
<dbReference type="STRING" id="71784.A0A1Y2BHP7"/>
<dbReference type="Gene3D" id="1.20.80.10">
    <property type="match status" value="1"/>
</dbReference>
<dbReference type="GO" id="GO:0000062">
    <property type="term" value="F:fatty-acyl-CoA binding"/>
    <property type="evidence" value="ECO:0007669"/>
    <property type="project" value="InterPro"/>
</dbReference>
<dbReference type="PROSITE" id="PS51228">
    <property type="entry name" value="ACB_2"/>
    <property type="match status" value="1"/>
</dbReference>
<protein>
    <submittedName>
        <fullName evidence="4">Long-chain fatty acid transporter</fullName>
    </submittedName>
</protein>
<dbReference type="InterPro" id="IPR035984">
    <property type="entry name" value="Acyl-CoA-binding_sf"/>
</dbReference>
<dbReference type="FunCoup" id="A0A1Y2BHP7">
    <property type="interactions" value="121"/>
</dbReference>
<dbReference type="PRINTS" id="PR00689">
    <property type="entry name" value="ACOABINDINGP"/>
</dbReference>
<evidence type="ECO:0000313" key="4">
    <source>
        <dbReference type="EMBL" id="ORY34311.1"/>
    </source>
</evidence>
<proteinExistence type="inferred from homology"/>
<evidence type="ECO:0000313" key="5">
    <source>
        <dbReference type="Proteomes" id="UP000193986"/>
    </source>
</evidence>
<evidence type="ECO:0000256" key="1">
    <source>
        <dbReference type="ARBA" id="ARBA00005567"/>
    </source>
</evidence>
<keyword evidence="2" id="KW-0446">Lipid-binding</keyword>
<name>A0A1Y2BHP7_9TREE</name>
<dbReference type="AlphaFoldDB" id="A0A1Y2BHP7"/>
<dbReference type="InterPro" id="IPR014352">
    <property type="entry name" value="FERM/acyl-CoA-bd_prot_sf"/>
</dbReference>
<dbReference type="OrthoDB" id="346910at2759"/>
<comment type="caution">
    <text evidence="4">The sequence shown here is derived from an EMBL/GenBank/DDBJ whole genome shotgun (WGS) entry which is preliminary data.</text>
</comment>
<evidence type="ECO:0000256" key="2">
    <source>
        <dbReference type="ARBA" id="ARBA00023121"/>
    </source>
</evidence>
<dbReference type="EMBL" id="MCFC01000003">
    <property type="protein sequence ID" value="ORY34311.1"/>
    <property type="molecule type" value="Genomic_DNA"/>
</dbReference>